<dbReference type="AlphaFoldDB" id="A0A1I5KAF2"/>
<proteinExistence type="predicted"/>
<sequence length="283" mass="33104">MTHGTMRETVCWCFSNTNHRDNGNPALVITTIKRVMMGVFLFFLSATGLYAEDRKNEEIIIVSESWADATEKDGTGLYWDIMRQIYEPLGYNVINFTTNYSRSVYLVQTQKMDIFLGSYIDEQEDILYPRWHFDAEHVAAAYKPSVIKDWQGQESLQGRTVGWVKGYGYDEYLVRTDFAIQEVKNRRQGLSLVDSERIDMLIDAYSEIEEAFQENNKVDRRDFAVSVLTNLKLYPGFSDSERGKALRDIYDQRFELLLYNGQIAALFKQYEWEFFPFEVNSDK</sequence>
<dbReference type="STRING" id="1121869.SAMN03084138_00547"/>
<dbReference type="SUPFAM" id="SSF53850">
    <property type="entry name" value="Periplasmic binding protein-like II"/>
    <property type="match status" value="1"/>
</dbReference>
<evidence type="ECO:0000313" key="2">
    <source>
        <dbReference type="Proteomes" id="UP000182692"/>
    </source>
</evidence>
<accession>A0A1I5KAF2</accession>
<protein>
    <submittedName>
        <fullName evidence="1">Polar amino acid transport system substrate-binding protein</fullName>
    </submittedName>
</protein>
<dbReference type="EMBL" id="FOWR01000003">
    <property type="protein sequence ID" value="SFO82044.1"/>
    <property type="molecule type" value="Genomic_DNA"/>
</dbReference>
<dbReference type="Proteomes" id="UP000182692">
    <property type="component" value="Unassembled WGS sequence"/>
</dbReference>
<evidence type="ECO:0000313" key="1">
    <source>
        <dbReference type="EMBL" id="SFO82044.1"/>
    </source>
</evidence>
<dbReference type="Gene3D" id="3.40.190.10">
    <property type="entry name" value="Periplasmic binding protein-like II"/>
    <property type="match status" value="2"/>
</dbReference>
<reference evidence="1 2" key="1">
    <citation type="submission" date="2016-10" db="EMBL/GenBank/DDBJ databases">
        <authorList>
            <person name="de Groot N.N."/>
        </authorList>
    </citation>
    <scope>NUCLEOTIDE SEQUENCE [LARGE SCALE GENOMIC DNA]</scope>
    <source>
        <strain evidence="1 2">DSM 15893</strain>
    </source>
</reference>
<organism evidence="1 2">
    <name type="scientific">Enterovibrio norvegicus DSM 15893</name>
    <dbReference type="NCBI Taxonomy" id="1121869"/>
    <lineage>
        <taxon>Bacteria</taxon>
        <taxon>Pseudomonadati</taxon>
        <taxon>Pseudomonadota</taxon>
        <taxon>Gammaproteobacteria</taxon>
        <taxon>Vibrionales</taxon>
        <taxon>Vibrionaceae</taxon>
        <taxon>Enterovibrio</taxon>
    </lineage>
</organism>
<dbReference type="RefSeq" id="WP_241810407.1">
    <property type="nucleotide sequence ID" value="NZ_FOWR01000003.1"/>
</dbReference>
<name>A0A1I5KAF2_9GAMM</name>
<gene>
    <name evidence="1" type="ORF">SAMN03084138_00547</name>
</gene>
<dbReference type="GeneID" id="35872907"/>